<organism evidence="1">
    <name type="scientific">bioreactor metagenome</name>
    <dbReference type="NCBI Taxonomy" id="1076179"/>
    <lineage>
        <taxon>unclassified sequences</taxon>
        <taxon>metagenomes</taxon>
        <taxon>ecological metagenomes</taxon>
    </lineage>
</organism>
<evidence type="ECO:0000313" key="1">
    <source>
        <dbReference type="EMBL" id="MPN50823.1"/>
    </source>
</evidence>
<proteinExistence type="predicted"/>
<name>A0A645IUJ7_9ZZZZ</name>
<protein>
    <submittedName>
        <fullName evidence="1">TonB-dependent receptor SusC</fullName>
    </submittedName>
</protein>
<accession>A0A645IUJ7</accession>
<dbReference type="EMBL" id="VSSQ01115340">
    <property type="protein sequence ID" value="MPN50823.1"/>
    <property type="molecule type" value="Genomic_DNA"/>
</dbReference>
<comment type="caution">
    <text evidence="1">The sequence shown here is derived from an EMBL/GenBank/DDBJ whole genome shotgun (WGS) entry which is preliminary data.</text>
</comment>
<gene>
    <name evidence="1" type="primary">susC_151</name>
    <name evidence="1" type="ORF">SDC9_198462</name>
</gene>
<keyword evidence="1" id="KW-0675">Receptor</keyword>
<sequence>MKFIDNRHVEDASYFRMKNLTIGYNIPKVKNLRAGVRIFLSAENLFTITAYKGYDPEVANGIDVGAYPSARTFSVGFGLNIY</sequence>
<dbReference type="AlphaFoldDB" id="A0A645IUJ7"/>
<dbReference type="SUPFAM" id="SSF56935">
    <property type="entry name" value="Porins"/>
    <property type="match status" value="1"/>
</dbReference>
<reference evidence="1" key="1">
    <citation type="submission" date="2019-08" db="EMBL/GenBank/DDBJ databases">
        <authorList>
            <person name="Kucharzyk K."/>
            <person name="Murdoch R.W."/>
            <person name="Higgins S."/>
            <person name="Loffler F."/>
        </authorList>
    </citation>
    <scope>NUCLEOTIDE SEQUENCE</scope>
</reference>